<evidence type="ECO:0000256" key="5">
    <source>
        <dbReference type="ARBA" id="ARBA00022949"/>
    </source>
</evidence>
<gene>
    <name evidence="8" type="primary">LOC114856208</name>
</gene>
<dbReference type="GO" id="GO:0005912">
    <property type="term" value="C:adherens junction"/>
    <property type="evidence" value="ECO:0007669"/>
    <property type="project" value="TreeGrafter"/>
</dbReference>
<dbReference type="GO" id="GO:0005886">
    <property type="term" value="C:plasma membrane"/>
    <property type="evidence" value="ECO:0007669"/>
    <property type="project" value="TreeGrafter"/>
</dbReference>
<feature type="region of interest" description="Disordered" evidence="6">
    <location>
        <begin position="25"/>
        <end position="68"/>
    </location>
</feature>
<feature type="region of interest" description="Disordered" evidence="6">
    <location>
        <begin position="140"/>
        <end position="170"/>
    </location>
</feature>
<dbReference type="Gene3D" id="1.25.10.10">
    <property type="entry name" value="Leucine-rich Repeat Variant"/>
    <property type="match status" value="1"/>
</dbReference>
<comment type="subcellular location">
    <subcellularLocation>
        <location evidence="1">Cell junction</location>
    </subcellularLocation>
</comment>
<feature type="compositionally biased region" description="Polar residues" evidence="6">
    <location>
        <begin position="25"/>
        <end position="43"/>
    </location>
</feature>
<dbReference type="Proteomes" id="UP000515150">
    <property type="component" value="Chromosome 5"/>
</dbReference>
<dbReference type="SUPFAM" id="SSF48371">
    <property type="entry name" value="ARM repeat"/>
    <property type="match status" value="1"/>
</dbReference>
<dbReference type="Pfam" id="PF00514">
    <property type="entry name" value="Arm"/>
    <property type="match status" value="2"/>
</dbReference>
<proteinExistence type="inferred from homology"/>
<evidence type="ECO:0000313" key="8">
    <source>
        <dbReference type="RefSeq" id="XP_029007815.1"/>
    </source>
</evidence>
<dbReference type="InterPro" id="IPR016024">
    <property type="entry name" value="ARM-type_fold"/>
</dbReference>
<keyword evidence="4" id="KW-0130">Cell adhesion</keyword>
<dbReference type="FunCoup" id="A0A6P7MNG2">
    <property type="interactions" value="983"/>
</dbReference>
<evidence type="ECO:0000256" key="1">
    <source>
        <dbReference type="ARBA" id="ARBA00004282"/>
    </source>
</evidence>
<keyword evidence="3" id="KW-0677">Repeat</keyword>
<evidence type="ECO:0000256" key="2">
    <source>
        <dbReference type="ARBA" id="ARBA00005462"/>
    </source>
</evidence>
<dbReference type="PROSITE" id="PS50176">
    <property type="entry name" value="ARM_REPEAT"/>
    <property type="match status" value="1"/>
</dbReference>
<dbReference type="KEGG" id="bspl:114856208"/>
<name>A0A6P7MNG2_BETSP</name>
<dbReference type="GO" id="GO:0005634">
    <property type="term" value="C:nucleus"/>
    <property type="evidence" value="ECO:0007669"/>
    <property type="project" value="TreeGrafter"/>
</dbReference>
<keyword evidence="5" id="KW-0965">Cell junction</keyword>
<evidence type="ECO:0000256" key="4">
    <source>
        <dbReference type="ARBA" id="ARBA00022889"/>
    </source>
</evidence>
<evidence type="ECO:0000313" key="7">
    <source>
        <dbReference type="Proteomes" id="UP000515150"/>
    </source>
</evidence>
<feature type="compositionally biased region" description="Low complexity" evidence="6">
    <location>
        <begin position="53"/>
        <end position="68"/>
    </location>
</feature>
<dbReference type="InterPro" id="IPR028435">
    <property type="entry name" value="Plakophilin/d_Catenin"/>
</dbReference>
<comment type="similarity">
    <text evidence="2">Belongs to the beta-catenin family.</text>
</comment>
<keyword evidence="7" id="KW-1185">Reference proteome</keyword>
<evidence type="ECO:0000256" key="6">
    <source>
        <dbReference type="SAM" id="MobiDB-lite"/>
    </source>
</evidence>
<dbReference type="InParanoid" id="A0A6P7MNG2"/>
<dbReference type="GO" id="GO:0005737">
    <property type="term" value="C:cytoplasm"/>
    <property type="evidence" value="ECO:0007669"/>
    <property type="project" value="TreeGrafter"/>
</dbReference>
<evidence type="ECO:0000256" key="3">
    <source>
        <dbReference type="ARBA" id="ARBA00022737"/>
    </source>
</evidence>
<dbReference type="AlphaFoldDB" id="A0A6P7MNG2"/>
<dbReference type="InterPro" id="IPR000225">
    <property type="entry name" value="Armadillo"/>
</dbReference>
<accession>A0A6P7MNG2</accession>
<dbReference type="GeneID" id="114856208"/>
<organism evidence="7 8">
    <name type="scientific">Betta splendens</name>
    <name type="common">Siamese fighting fish</name>
    <dbReference type="NCBI Taxonomy" id="158456"/>
    <lineage>
        <taxon>Eukaryota</taxon>
        <taxon>Metazoa</taxon>
        <taxon>Chordata</taxon>
        <taxon>Craniata</taxon>
        <taxon>Vertebrata</taxon>
        <taxon>Euteleostomi</taxon>
        <taxon>Actinopterygii</taxon>
        <taxon>Neopterygii</taxon>
        <taxon>Teleostei</taxon>
        <taxon>Neoteleostei</taxon>
        <taxon>Acanthomorphata</taxon>
        <taxon>Anabantaria</taxon>
        <taxon>Anabantiformes</taxon>
        <taxon>Anabantoidei</taxon>
        <taxon>Osphronemidae</taxon>
        <taxon>Betta</taxon>
    </lineage>
</organism>
<dbReference type="PANTHER" id="PTHR10372">
    <property type="entry name" value="PLAKOPHILLIN-RELATED"/>
    <property type="match status" value="1"/>
</dbReference>
<dbReference type="RefSeq" id="XP_029007815.1">
    <property type="nucleotide sequence ID" value="XM_029151982.3"/>
</dbReference>
<protein>
    <submittedName>
        <fullName evidence="8">Plakophilin-1-like</fullName>
    </submittedName>
</protein>
<dbReference type="PANTHER" id="PTHR10372:SF3">
    <property type="entry name" value="PLAKOPHILIN-1"/>
    <property type="match status" value="1"/>
</dbReference>
<dbReference type="GO" id="GO:0098609">
    <property type="term" value="P:cell-cell adhesion"/>
    <property type="evidence" value="ECO:0007669"/>
    <property type="project" value="InterPro"/>
</dbReference>
<dbReference type="InterPro" id="IPR011989">
    <property type="entry name" value="ARM-like"/>
</dbReference>
<sequence length="737" mass="79996">MASRDPLKTVLSFGSVDDTSLALPSVNQLSGGQQRVKEQVQSVRRTKSRHLSSRSGSASLSPTSPSYESVFGETLRSQSGASNGSIFFGNGFSKALNLERSANRQIGNKYMGSRVQSNTTASALHYRRSYAPAVSTATVRRNTSRSEPDLAWPRPSVKRAVPPQRFPPNMGTYRPERTAVQMVNSWPQLQPVQVVQTVNGASQNASSKEFTSYRYATNRTETLKSPVAITVTDGAPKSKADPGSNGVSKAADMTMKEAVECLSQSQETYQSCGASYIQHNAFIDDKAREEVVKLNGVPLLVNLLRSPSSQVGQTASAALWNLTFQSDKVKEAVHQCNGITEAAALLRDTDSVETQKQLTGLLWNLSSAENLKPDLLKSALPVLMERVIQPFTTGSEQTSGVGRDPDAFFHATGCLRNLSSAKQSTRQAMRKCRGLVDSLVRYIGDCVEDGKPDDKSVENCMCVLHNLTFQLEVEAPALFSRITALAKHVNRSSSQVDPGPISCFSQQNKPANPECHFDFPVVEDPQPSGAGWLIHSKTLQSYLSLLSSSQKEDTQEACCGAMQNLTTHDSIVSTVMSQTIVQKLNGLSHITPLITSNKINLQKSIVALIGNLSKNRNLNNTIARKALPGLLGLLSKGTEGGNGSDDTLAMACLTANSLLMKEPEMGKHLLNDRLINSLRDLSVNNYLPKASKAAGMLLYNLWSEKDLQSVLRKQGLSKASFVNDVTTAANRSFHVVQ</sequence>
<dbReference type="OrthoDB" id="3245100at2759"/>
<dbReference type="SMART" id="SM00185">
    <property type="entry name" value="ARM"/>
    <property type="match status" value="6"/>
</dbReference>
<reference evidence="8" key="1">
    <citation type="submission" date="2025-08" db="UniProtKB">
        <authorList>
            <consortium name="RefSeq"/>
        </authorList>
    </citation>
    <scope>IDENTIFICATION</scope>
</reference>